<dbReference type="GO" id="GO:0008168">
    <property type="term" value="F:methyltransferase activity"/>
    <property type="evidence" value="ECO:0007669"/>
    <property type="project" value="UniProtKB-KW"/>
</dbReference>
<dbReference type="Proteomes" id="UP000559182">
    <property type="component" value="Unassembled WGS sequence"/>
</dbReference>
<accession>A0A839NJ47</accession>
<dbReference type="Pfam" id="PF08242">
    <property type="entry name" value="Methyltransf_12"/>
    <property type="match status" value="1"/>
</dbReference>
<proteinExistence type="predicted"/>
<dbReference type="InterPro" id="IPR029063">
    <property type="entry name" value="SAM-dependent_MTases_sf"/>
</dbReference>
<keyword evidence="1 4" id="KW-0489">Methyltransferase</keyword>
<dbReference type="GO" id="GO:0032259">
    <property type="term" value="P:methylation"/>
    <property type="evidence" value="ECO:0007669"/>
    <property type="project" value="UniProtKB-KW"/>
</dbReference>
<dbReference type="CDD" id="cd02440">
    <property type="entry name" value="AdoMet_MTases"/>
    <property type="match status" value="1"/>
</dbReference>
<protein>
    <submittedName>
        <fullName evidence="4">SAM-dependent methyltransferase</fullName>
    </submittedName>
</protein>
<dbReference type="SUPFAM" id="SSF53335">
    <property type="entry name" value="S-adenosyl-L-methionine-dependent methyltransferases"/>
    <property type="match status" value="1"/>
</dbReference>
<keyword evidence="2 4" id="KW-0808">Transferase</keyword>
<sequence length="228" mass="24890">MSRTTLGRRLIDALQRVNDRHPWSHNDAFHPWITTRLPARRGTALDVGCGRGELLALLAQHFDLIRGIDVDADMRRVSAARCAGLSNVTVESLTLDAVPPGADLVTMIAVLHHLDLEPALEQVRRILNPGGRFLCVGLARPDSVADHAWDLASMATNPIIGYVRHPWPAEQTSDAAAPFPVRDPTLTFAQLRAAVEHVLPGAAMQRHLGFRHTIAWTKPPGASLSSVE</sequence>
<dbReference type="RefSeq" id="WP_343066062.1">
    <property type="nucleotide sequence ID" value="NZ_JACHVQ010000005.1"/>
</dbReference>
<dbReference type="PANTHER" id="PTHR44942:SF4">
    <property type="entry name" value="METHYLTRANSFERASE TYPE 11 DOMAIN-CONTAINING PROTEIN"/>
    <property type="match status" value="1"/>
</dbReference>
<dbReference type="InterPro" id="IPR013217">
    <property type="entry name" value="Methyltransf_12"/>
</dbReference>
<evidence type="ECO:0000256" key="2">
    <source>
        <dbReference type="ARBA" id="ARBA00022679"/>
    </source>
</evidence>
<evidence type="ECO:0000259" key="3">
    <source>
        <dbReference type="Pfam" id="PF08242"/>
    </source>
</evidence>
<dbReference type="EMBL" id="JACHVQ010000005">
    <property type="protein sequence ID" value="MBB2894392.1"/>
    <property type="molecule type" value="Genomic_DNA"/>
</dbReference>
<keyword evidence="5" id="KW-1185">Reference proteome</keyword>
<evidence type="ECO:0000313" key="5">
    <source>
        <dbReference type="Proteomes" id="UP000559182"/>
    </source>
</evidence>
<comment type="caution">
    <text evidence="4">The sequence shown here is derived from an EMBL/GenBank/DDBJ whole genome shotgun (WGS) entry which is preliminary data.</text>
</comment>
<gene>
    <name evidence="4" type="ORF">FHU39_004434</name>
</gene>
<evidence type="ECO:0000313" key="4">
    <source>
        <dbReference type="EMBL" id="MBB2894392.1"/>
    </source>
</evidence>
<evidence type="ECO:0000256" key="1">
    <source>
        <dbReference type="ARBA" id="ARBA00022603"/>
    </source>
</evidence>
<dbReference type="PANTHER" id="PTHR44942">
    <property type="entry name" value="METHYLTRANSF_11 DOMAIN-CONTAINING PROTEIN"/>
    <property type="match status" value="1"/>
</dbReference>
<dbReference type="AlphaFoldDB" id="A0A839NJ47"/>
<dbReference type="InterPro" id="IPR051052">
    <property type="entry name" value="Diverse_substrate_MTase"/>
</dbReference>
<reference evidence="4 5" key="1">
    <citation type="submission" date="2020-08" db="EMBL/GenBank/DDBJ databases">
        <title>Sequencing the genomes of 1000 actinobacteria strains.</title>
        <authorList>
            <person name="Klenk H.-P."/>
        </authorList>
    </citation>
    <scope>NUCLEOTIDE SEQUENCE [LARGE SCALE GENOMIC DNA]</scope>
    <source>
        <strain evidence="4 5">DSM 105369</strain>
    </source>
</reference>
<feature type="domain" description="Methyltransferase type 12" evidence="3">
    <location>
        <begin position="45"/>
        <end position="133"/>
    </location>
</feature>
<organism evidence="4 5">
    <name type="scientific">Flexivirga oryzae</name>
    <dbReference type="NCBI Taxonomy" id="1794944"/>
    <lineage>
        <taxon>Bacteria</taxon>
        <taxon>Bacillati</taxon>
        <taxon>Actinomycetota</taxon>
        <taxon>Actinomycetes</taxon>
        <taxon>Micrococcales</taxon>
        <taxon>Dermacoccaceae</taxon>
        <taxon>Flexivirga</taxon>
    </lineage>
</organism>
<name>A0A839NJ47_9MICO</name>
<dbReference type="Gene3D" id="3.40.50.150">
    <property type="entry name" value="Vaccinia Virus protein VP39"/>
    <property type="match status" value="1"/>
</dbReference>